<dbReference type="PROSITE" id="PS50020">
    <property type="entry name" value="WW_DOMAIN_2"/>
    <property type="match status" value="1"/>
</dbReference>
<feature type="region of interest" description="Disordered" evidence="1">
    <location>
        <begin position="1"/>
        <end position="25"/>
    </location>
</feature>
<proteinExistence type="predicted"/>
<dbReference type="Gene3D" id="2.20.70.10">
    <property type="match status" value="1"/>
</dbReference>
<dbReference type="InterPro" id="IPR001202">
    <property type="entry name" value="WW_dom"/>
</dbReference>
<dbReference type="InterPro" id="IPR036020">
    <property type="entry name" value="WW_dom_sf"/>
</dbReference>
<feature type="region of interest" description="Disordered" evidence="1">
    <location>
        <begin position="176"/>
        <end position="202"/>
    </location>
</feature>
<dbReference type="EMBL" id="WIWV01000009">
    <property type="protein sequence ID" value="KAF7719006.1"/>
    <property type="molecule type" value="Genomic_DNA"/>
</dbReference>
<gene>
    <name evidence="3" type="ORF">PECM_008513</name>
</gene>
<protein>
    <recommendedName>
        <fullName evidence="2">WW domain-containing protein</fullName>
    </recommendedName>
</protein>
<dbReference type="Proteomes" id="UP000631181">
    <property type="component" value="Unassembled WGS sequence"/>
</dbReference>
<organism evidence="3 4">
    <name type="scientific">Penicillium ucsense</name>
    <dbReference type="NCBI Taxonomy" id="2839758"/>
    <lineage>
        <taxon>Eukaryota</taxon>
        <taxon>Fungi</taxon>
        <taxon>Dikarya</taxon>
        <taxon>Ascomycota</taxon>
        <taxon>Pezizomycotina</taxon>
        <taxon>Eurotiomycetes</taxon>
        <taxon>Eurotiomycetidae</taxon>
        <taxon>Eurotiales</taxon>
        <taxon>Aspergillaceae</taxon>
        <taxon>Penicillium</taxon>
    </lineage>
</organism>
<keyword evidence="4" id="KW-1185">Reference proteome</keyword>
<feature type="domain" description="WW" evidence="2">
    <location>
        <begin position="17"/>
        <end position="51"/>
    </location>
</feature>
<dbReference type="SUPFAM" id="SSF51045">
    <property type="entry name" value="WW domain"/>
    <property type="match status" value="1"/>
</dbReference>
<dbReference type="OrthoDB" id="2367685at2759"/>
<evidence type="ECO:0000313" key="3">
    <source>
        <dbReference type="EMBL" id="KAF7719006.1"/>
    </source>
</evidence>
<feature type="region of interest" description="Disordered" evidence="1">
    <location>
        <begin position="220"/>
        <end position="239"/>
    </location>
</feature>
<sequence length="577" mass="63850">MGQDAPADTAGPSSPPPPLPEGWLPQWEGVGRQWYYVQRATGKSQWEIPTEPVIMTPSSTPGDIGAGPSQAPPGQTASRNQCPTVVQTSMEYLVKPMSDPANNISFASSSNGQLGNQNHDQASTTARASEINELQDYPLHGQEVPSSHRNQAASLPQIAANTVPALGGYKWEQNGLQGSQHTTFDHSMPSHAYPDKPTSDLSPRNYSNVRFDERQFASMPESIPPALPSYHTRSHRDKSLTGLEWSQSAGQGGQQYLAVHQGAGLQFESSFLAQPPRVHQVPDPYQVGALAGYQTAPFYPTLESNLANNHPHIHLLQNSLSGSAHCVNARDSHGWDGPAPHQFPAPEDPTRQPFTQSPFHYSSQQPSGSVQHDMSTNRVAESAVPNLDAASLSAPIRGQESAHGYQNPVLQASLRHYLPAHAQHDLKNRKLARQSTNNTQLDQYNHSNQGQNVTSSGPSRASNSDPQFWPYVDAPQGDGQQGRHKWTWDGAPFSLKHRIMNKVHWAQMAECYEGFHDYLRLLEQPFFEIAFLRRHRDIRIPRSQIELLHSRAYSKGFLRENLANPHVLEEYFKLASS</sequence>
<feature type="region of interest" description="Disordered" evidence="1">
    <location>
        <begin position="331"/>
        <end position="378"/>
    </location>
</feature>
<dbReference type="PROSITE" id="PS01159">
    <property type="entry name" value="WW_DOMAIN_1"/>
    <property type="match status" value="1"/>
</dbReference>
<name>A0A8J8W8X8_9EURO</name>
<feature type="region of interest" description="Disordered" evidence="1">
    <location>
        <begin position="440"/>
        <end position="486"/>
    </location>
</feature>
<feature type="region of interest" description="Disordered" evidence="1">
    <location>
        <begin position="47"/>
        <end position="80"/>
    </location>
</feature>
<feature type="compositionally biased region" description="Polar residues" evidence="1">
    <location>
        <begin position="440"/>
        <end position="466"/>
    </location>
</feature>
<reference evidence="3" key="1">
    <citation type="journal article" date="2020" name="Front. Microbiol.">
        <title>Gene regulatory networks of Penicillium echinulatum 2HH and Penicillium oxalicum 114-2 inferred by a computational biology approach.</title>
        <authorList>
            <person name="Lenz A.R."/>
            <person name="Galan-Vasquez E."/>
            <person name="Balbinot E."/>
            <person name="De Abreu F.P."/>
            <person name="De Oliveira N.S."/>
            <person name="Da Rosa L.O."/>
            <person name="De Avila E Silva S."/>
            <person name="Camassola M."/>
            <person name="Dillon A.J.P."/>
            <person name="Perez-Rueda E."/>
        </authorList>
    </citation>
    <scope>NUCLEOTIDE SEQUENCE</scope>
    <source>
        <strain evidence="3">S1M29</strain>
    </source>
</reference>
<comment type="caution">
    <text evidence="3">The sequence shown here is derived from an EMBL/GenBank/DDBJ whole genome shotgun (WGS) entry which is preliminary data.</text>
</comment>
<evidence type="ECO:0000259" key="2">
    <source>
        <dbReference type="PROSITE" id="PS50020"/>
    </source>
</evidence>
<dbReference type="AlphaFoldDB" id="A0A8J8W8X8"/>
<evidence type="ECO:0000256" key="1">
    <source>
        <dbReference type="SAM" id="MobiDB-lite"/>
    </source>
</evidence>
<feature type="compositionally biased region" description="Polar residues" evidence="1">
    <location>
        <begin position="352"/>
        <end position="378"/>
    </location>
</feature>
<evidence type="ECO:0000313" key="4">
    <source>
        <dbReference type="Proteomes" id="UP000631181"/>
    </source>
</evidence>
<accession>A0A8J8W8X8</accession>